<evidence type="ECO:0000313" key="1">
    <source>
        <dbReference type="EMBL" id="KAE8394852.1"/>
    </source>
</evidence>
<gene>
    <name evidence="1" type="ORF">BDV23DRAFT_179242</name>
</gene>
<accession>A0A5N7CKU0</accession>
<name>A0A5N7CKU0_PETAA</name>
<protein>
    <submittedName>
        <fullName evidence="1">Uncharacterized protein</fullName>
    </submittedName>
</protein>
<dbReference type="Proteomes" id="UP000326877">
    <property type="component" value="Unassembled WGS sequence"/>
</dbReference>
<dbReference type="EMBL" id="ML735221">
    <property type="protein sequence ID" value="KAE8394852.1"/>
    <property type="molecule type" value="Genomic_DNA"/>
</dbReference>
<sequence length="55" mass="5969">MLWPFMPLEILDFYRGMFHGPGGPVSVTETTTTQVASKAMRDPGPIDEAIVGDMG</sequence>
<reference evidence="1" key="1">
    <citation type="submission" date="2019-04" db="EMBL/GenBank/DDBJ databases">
        <title>Friends and foes A comparative genomics studyof 23 Aspergillus species from section Flavi.</title>
        <authorList>
            <consortium name="DOE Joint Genome Institute"/>
            <person name="Kjaerbolling I."/>
            <person name="Vesth T."/>
            <person name="Frisvad J.C."/>
            <person name="Nybo J.L."/>
            <person name="Theobald S."/>
            <person name="Kildgaard S."/>
            <person name="Isbrandt T."/>
            <person name="Kuo A."/>
            <person name="Sato A."/>
            <person name="Lyhne E.K."/>
            <person name="Kogle M.E."/>
            <person name="Wiebenga A."/>
            <person name="Kun R.S."/>
            <person name="Lubbers R.J."/>
            <person name="Makela M.R."/>
            <person name="Barry K."/>
            <person name="Chovatia M."/>
            <person name="Clum A."/>
            <person name="Daum C."/>
            <person name="Haridas S."/>
            <person name="He G."/>
            <person name="LaButti K."/>
            <person name="Lipzen A."/>
            <person name="Mondo S."/>
            <person name="Riley R."/>
            <person name="Salamov A."/>
            <person name="Simmons B.A."/>
            <person name="Magnuson J.K."/>
            <person name="Henrissat B."/>
            <person name="Mortensen U.H."/>
            <person name="Larsen T.O."/>
            <person name="Devries R.P."/>
            <person name="Grigoriev I.V."/>
            <person name="Machida M."/>
            <person name="Baker S.E."/>
            <person name="Andersen M.R."/>
        </authorList>
    </citation>
    <scope>NUCLEOTIDE SEQUENCE [LARGE SCALE GENOMIC DNA]</scope>
    <source>
        <strain evidence="1">IBT 14317</strain>
    </source>
</reference>
<proteinExistence type="predicted"/>
<dbReference type="AlphaFoldDB" id="A0A5N7CKU0"/>
<organism evidence="1">
    <name type="scientific">Petromyces alliaceus</name>
    <name type="common">Aspergillus alliaceus</name>
    <dbReference type="NCBI Taxonomy" id="209559"/>
    <lineage>
        <taxon>Eukaryota</taxon>
        <taxon>Fungi</taxon>
        <taxon>Dikarya</taxon>
        <taxon>Ascomycota</taxon>
        <taxon>Pezizomycotina</taxon>
        <taxon>Eurotiomycetes</taxon>
        <taxon>Eurotiomycetidae</taxon>
        <taxon>Eurotiales</taxon>
        <taxon>Aspergillaceae</taxon>
        <taxon>Aspergillus</taxon>
        <taxon>Aspergillus subgen. Circumdati</taxon>
    </lineage>
</organism>